<feature type="transmembrane region" description="Helical" evidence="9">
    <location>
        <begin position="111"/>
        <end position="136"/>
    </location>
</feature>
<evidence type="ECO:0000259" key="10">
    <source>
        <dbReference type="Pfam" id="PF04290"/>
    </source>
</evidence>
<evidence type="ECO:0000256" key="5">
    <source>
        <dbReference type="ARBA" id="ARBA00022692"/>
    </source>
</evidence>
<dbReference type="PANTHER" id="PTHR35011:SF10">
    <property type="entry name" value="TRAP TRANSPORTER SMALL PERMEASE PROTEIN"/>
    <property type="match status" value="1"/>
</dbReference>
<keyword evidence="5 9" id="KW-0812">Transmembrane</keyword>
<keyword evidence="6 9" id="KW-1133">Transmembrane helix</keyword>
<reference evidence="12" key="1">
    <citation type="journal article" date="2019" name="Int. J. Syst. Evol. Microbiol.">
        <title>The Global Catalogue of Microorganisms (GCM) 10K type strain sequencing project: providing services to taxonomists for standard genome sequencing and annotation.</title>
        <authorList>
            <consortium name="The Broad Institute Genomics Platform"/>
            <consortium name="The Broad Institute Genome Sequencing Center for Infectious Disease"/>
            <person name="Wu L."/>
            <person name="Ma J."/>
        </authorList>
    </citation>
    <scope>NUCLEOTIDE SEQUENCE [LARGE SCALE GENOMIC DNA]</scope>
    <source>
        <strain evidence="12">ZS-35-S2</strain>
    </source>
</reference>
<evidence type="ECO:0000256" key="8">
    <source>
        <dbReference type="ARBA" id="ARBA00038436"/>
    </source>
</evidence>
<feature type="transmembrane region" description="Helical" evidence="9">
    <location>
        <begin position="69"/>
        <end position="90"/>
    </location>
</feature>
<keyword evidence="7 9" id="KW-0472">Membrane</keyword>
<dbReference type="RefSeq" id="WP_209738278.1">
    <property type="nucleotide sequence ID" value="NZ_CP072611.1"/>
</dbReference>
<dbReference type="Pfam" id="PF04290">
    <property type="entry name" value="DctQ"/>
    <property type="match status" value="1"/>
</dbReference>
<organism evidence="11 12">
    <name type="scientific">Aureimonas populi</name>
    <dbReference type="NCBI Taxonomy" id="1701758"/>
    <lineage>
        <taxon>Bacteria</taxon>
        <taxon>Pseudomonadati</taxon>
        <taxon>Pseudomonadota</taxon>
        <taxon>Alphaproteobacteria</taxon>
        <taxon>Hyphomicrobiales</taxon>
        <taxon>Aurantimonadaceae</taxon>
        <taxon>Aureimonas</taxon>
    </lineage>
</organism>
<name>A0ABW5CPM0_9HYPH</name>
<feature type="transmembrane region" description="Helical" evidence="9">
    <location>
        <begin position="156"/>
        <end position="177"/>
    </location>
</feature>
<evidence type="ECO:0000256" key="7">
    <source>
        <dbReference type="ARBA" id="ARBA00023136"/>
    </source>
</evidence>
<dbReference type="InterPro" id="IPR007387">
    <property type="entry name" value="TRAP_DctQ"/>
</dbReference>
<evidence type="ECO:0000256" key="1">
    <source>
        <dbReference type="ARBA" id="ARBA00004429"/>
    </source>
</evidence>
<keyword evidence="4 9" id="KW-0997">Cell inner membrane</keyword>
<sequence length="192" mass="20322">MSEPRVLETQGARAAPSSAAVAVTGACDFLAGVGAVLGALCMAAMFLLIFGEVLSRAFLGRSIHFSWEYAGYSIGAVVFLASATALRRGVHVRLTLLIDNLPRRLRAVGEAVATLIALAIMLVVTSALFTMVSTAWVSGAASPTYMRTPLYIPQGLMLLGLVMLDLQLVGRLFLILLGQPTETKVSTLMADH</sequence>
<comment type="subcellular location">
    <subcellularLocation>
        <location evidence="1 9">Cell inner membrane</location>
        <topology evidence="1 9">Multi-pass membrane protein</topology>
    </subcellularLocation>
</comment>
<evidence type="ECO:0000256" key="4">
    <source>
        <dbReference type="ARBA" id="ARBA00022519"/>
    </source>
</evidence>
<dbReference type="Proteomes" id="UP001597371">
    <property type="component" value="Unassembled WGS sequence"/>
</dbReference>
<comment type="function">
    <text evidence="9">Part of the tripartite ATP-independent periplasmic (TRAP) transport system.</text>
</comment>
<gene>
    <name evidence="11" type="ORF">ACFSKQ_17580</name>
</gene>
<protein>
    <recommendedName>
        <fullName evidence="9">TRAP transporter small permease protein</fullName>
    </recommendedName>
</protein>
<evidence type="ECO:0000256" key="6">
    <source>
        <dbReference type="ARBA" id="ARBA00022989"/>
    </source>
</evidence>
<dbReference type="PANTHER" id="PTHR35011">
    <property type="entry name" value="2,3-DIKETO-L-GULONATE TRAP TRANSPORTER SMALL PERMEASE PROTEIN YIAM"/>
    <property type="match status" value="1"/>
</dbReference>
<keyword evidence="12" id="KW-1185">Reference proteome</keyword>
<dbReference type="InterPro" id="IPR055348">
    <property type="entry name" value="DctQ"/>
</dbReference>
<proteinExistence type="inferred from homology"/>
<dbReference type="EMBL" id="JBHUIJ010000028">
    <property type="protein sequence ID" value="MFD2239264.1"/>
    <property type="molecule type" value="Genomic_DNA"/>
</dbReference>
<keyword evidence="2 9" id="KW-0813">Transport</keyword>
<accession>A0ABW5CPM0</accession>
<keyword evidence="3" id="KW-1003">Cell membrane</keyword>
<feature type="domain" description="Tripartite ATP-independent periplasmic transporters DctQ component" evidence="10">
    <location>
        <begin position="45"/>
        <end position="174"/>
    </location>
</feature>
<comment type="similarity">
    <text evidence="8 9">Belongs to the TRAP transporter small permease family.</text>
</comment>
<evidence type="ECO:0000313" key="11">
    <source>
        <dbReference type="EMBL" id="MFD2239264.1"/>
    </source>
</evidence>
<evidence type="ECO:0000313" key="12">
    <source>
        <dbReference type="Proteomes" id="UP001597371"/>
    </source>
</evidence>
<dbReference type="PROSITE" id="PS51257">
    <property type="entry name" value="PROKAR_LIPOPROTEIN"/>
    <property type="match status" value="1"/>
</dbReference>
<feature type="transmembrane region" description="Helical" evidence="9">
    <location>
        <begin position="21"/>
        <end position="49"/>
    </location>
</feature>
<evidence type="ECO:0000256" key="3">
    <source>
        <dbReference type="ARBA" id="ARBA00022475"/>
    </source>
</evidence>
<comment type="caution">
    <text evidence="11">The sequence shown here is derived from an EMBL/GenBank/DDBJ whole genome shotgun (WGS) entry which is preliminary data.</text>
</comment>
<evidence type="ECO:0000256" key="9">
    <source>
        <dbReference type="RuleBase" id="RU369079"/>
    </source>
</evidence>
<evidence type="ECO:0000256" key="2">
    <source>
        <dbReference type="ARBA" id="ARBA00022448"/>
    </source>
</evidence>
<comment type="subunit">
    <text evidence="9">The complex comprises the extracytoplasmic solute receptor protein and the two transmembrane proteins.</text>
</comment>